<protein>
    <submittedName>
        <fullName evidence="2">Uncharacterized protein</fullName>
    </submittedName>
</protein>
<accession>A0AAD7STM1</accession>
<reference evidence="2" key="1">
    <citation type="journal article" date="2023" name="Science">
        <title>Genome structures resolve the early diversification of teleost fishes.</title>
        <authorList>
            <person name="Parey E."/>
            <person name="Louis A."/>
            <person name="Montfort J."/>
            <person name="Bouchez O."/>
            <person name="Roques C."/>
            <person name="Iampietro C."/>
            <person name="Lluch J."/>
            <person name="Castinel A."/>
            <person name="Donnadieu C."/>
            <person name="Desvignes T."/>
            <person name="Floi Bucao C."/>
            <person name="Jouanno E."/>
            <person name="Wen M."/>
            <person name="Mejri S."/>
            <person name="Dirks R."/>
            <person name="Jansen H."/>
            <person name="Henkel C."/>
            <person name="Chen W.J."/>
            <person name="Zahm M."/>
            <person name="Cabau C."/>
            <person name="Klopp C."/>
            <person name="Thompson A.W."/>
            <person name="Robinson-Rechavi M."/>
            <person name="Braasch I."/>
            <person name="Lecointre G."/>
            <person name="Bobe J."/>
            <person name="Postlethwait J.H."/>
            <person name="Berthelot C."/>
            <person name="Roest Crollius H."/>
            <person name="Guiguen Y."/>
        </authorList>
    </citation>
    <scope>NUCLEOTIDE SEQUENCE</scope>
    <source>
        <strain evidence="2">NC1722</strain>
    </source>
</reference>
<dbReference type="EMBL" id="JAINUG010000037">
    <property type="protein sequence ID" value="KAJ8407958.1"/>
    <property type="molecule type" value="Genomic_DNA"/>
</dbReference>
<name>A0AAD7STM1_9TELE</name>
<gene>
    <name evidence="2" type="ORF">AAFF_G00270020</name>
</gene>
<organism evidence="2 3">
    <name type="scientific">Aldrovandia affinis</name>
    <dbReference type="NCBI Taxonomy" id="143900"/>
    <lineage>
        <taxon>Eukaryota</taxon>
        <taxon>Metazoa</taxon>
        <taxon>Chordata</taxon>
        <taxon>Craniata</taxon>
        <taxon>Vertebrata</taxon>
        <taxon>Euteleostomi</taxon>
        <taxon>Actinopterygii</taxon>
        <taxon>Neopterygii</taxon>
        <taxon>Teleostei</taxon>
        <taxon>Notacanthiformes</taxon>
        <taxon>Halosauridae</taxon>
        <taxon>Aldrovandia</taxon>
    </lineage>
</organism>
<dbReference type="Proteomes" id="UP001221898">
    <property type="component" value="Unassembled WGS sequence"/>
</dbReference>
<feature type="region of interest" description="Disordered" evidence="1">
    <location>
        <begin position="57"/>
        <end position="77"/>
    </location>
</feature>
<keyword evidence="3" id="KW-1185">Reference proteome</keyword>
<evidence type="ECO:0000313" key="2">
    <source>
        <dbReference type="EMBL" id="KAJ8407958.1"/>
    </source>
</evidence>
<sequence>MRHCTVPLKNQFPDRCCFSRLHGTAHTTTVYKQQCYYLPGVQQGNYGAGHFLSSQTSKEAEKSGIRRASGRTASADRASCAETRWRLSVPVKILAAVFPTSWSVLMECDEKDSK</sequence>
<comment type="caution">
    <text evidence="2">The sequence shown here is derived from an EMBL/GenBank/DDBJ whole genome shotgun (WGS) entry which is preliminary data.</text>
</comment>
<proteinExistence type="predicted"/>
<evidence type="ECO:0000313" key="3">
    <source>
        <dbReference type="Proteomes" id="UP001221898"/>
    </source>
</evidence>
<dbReference type="AlphaFoldDB" id="A0AAD7STM1"/>
<evidence type="ECO:0000256" key="1">
    <source>
        <dbReference type="SAM" id="MobiDB-lite"/>
    </source>
</evidence>